<dbReference type="InterPro" id="IPR021878">
    <property type="entry name" value="TgpA_N"/>
</dbReference>
<feature type="transmembrane region" description="Helical" evidence="1">
    <location>
        <begin position="107"/>
        <end position="125"/>
    </location>
</feature>
<dbReference type="InterPro" id="IPR002931">
    <property type="entry name" value="Transglutaminase-like"/>
</dbReference>
<dbReference type="SMART" id="SM00460">
    <property type="entry name" value="TGc"/>
    <property type="match status" value="1"/>
</dbReference>
<dbReference type="Pfam" id="PF01841">
    <property type="entry name" value="Transglut_core"/>
    <property type="match status" value="1"/>
</dbReference>
<feature type="domain" description="Transglutaminase-like" evidence="2">
    <location>
        <begin position="405"/>
        <end position="476"/>
    </location>
</feature>
<feature type="transmembrane region" description="Helical" evidence="1">
    <location>
        <begin position="7"/>
        <end position="26"/>
    </location>
</feature>
<dbReference type="PANTHER" id="PTHR42736">
    <property type="entry name" value="PROTEIN-GLUTAMINE GAMMA-GLUTAMYLTRANSFERASE"/>
    <property type="match status" value="1"/>
</dbReference>
<evidence type="ECO:0000313" key="3">
    <source>
        <dbReference type="EMBL" id="TDY03874.1"/>
    </source>
</evidence>
<dbReference type="Pfam" id="PF11992">
    <property type="entry name" value="TgpA_N"/>
    <property type="match status" value="1"/>
</dbReference>
<accession>A0A4R8ITX5</accession>
<feature type="transmembrane region" description="Helical" evidence="1">
    <location>
        <begin position="171"/>
        <end position="189"/>
    </location>
</feature>
<organism evidence="3 4">
    <name type="scientific">Thiohalophilus thiocyanatoxydans</name>
    <dbReference type="NCBI Taxonomy" id="381308"/>
    <lineage>
        <taxon>Bacteria</taxon>
        <taxon>Pseudomonadati</taxon>
        <taxon>Pseudomonadota</taxon>
        <taxon>Gammaproteobacteria</taxon>
        <taxon>Thiohalomonadales</taxon>
        <taxon>Thiohalophilaceae</taxon>
        <taxon>Thiohalophilus</taxon>
    </lineage>
</organism>
<keyword evidence="1" id="KW-1133">Transmembrane helix</keyword>
<evidence type="ECO:0000256" key="1">
    <source>
        <dbReference type="SAM" id="Phobius"/>
    </source>
</evidence>
<comment type="caution">
    <text evidence="3">The sequence shown here is derived from an EMBL/GenBank/DDBJ whole genome shotgun (WGS) entry which is preliminary data.</text>
</comment>
<keyword evidence="1" id="KW-0812">Transmembrane</keyword>
<evidence type="ECO:0000259" key="2">
    <source>
        <dbReference type="SMART" id="SM00460"/>
    </source>
</evidence>
<dbReference type="InterPro" id="IPR025403">
    <property type="entry name" value="TgpA-like_C"/>
</dbReference>
<keyword evidence="4" id="KW-1185">Reference proteome</keyword>
<dbReference type="RefSeq" id="WP_134080445.1">
    <property type="nucleotide sequence ID" value="NZ_SOQX01000001.1"/>
</dbReference>
<dbReference type="SUPFAM" id="SSF54001">
    <property type="entry name" value="Cysteine proteinases"/>
    <property type="match status" value="1"/>
</dbReference>
<dbReference type="Pfam" id="PF13559">
    <property type="entry name" value="DUF4129"/>
    <property type="match status" value="1"/>
</dbReference>
<evidence type="ECO:0000313" key="4">
    <source>
        <dbReference type="Proteomes" id="UP000294914"/>
    </source>
</evidence>
<dbReference type="EMBL" id="SOQX01000001">
    <property type="protein sequence ID" value="TDY03874.1"/>
    <property type="molecule type" value="Genomic_DNA"/>
</dbReference>
<proteinExistence type="predicted"/>
<gene>
    <name evidence="3" type="ORF">EDC23_0245</name>
</gene>
<sequence>MLGFRSLSRPPLANGLLLLAILLVILPHLPHLPIWLALAGLLAIGWRLLHDTGRVPLPGRLVRTGLVVLAILALLATYRTLVGREAGSALLLLMLTLKLFEMRSWRDVTVVVFLGFFVMVTAFLFSQSLLMGIYTLGVVTLLVASMISFQLPAQPFARQPLLRDLRLGSRLLLQALPVALILFLLFPRIPGPLWGLPEDATTGRTGLSDEMAPGRISRLADSNAVAFRVQFDGPVPAPEQRYWRGPILWQYNDNKWQTRPHQIRLLQQFDLRFQGQPVDYQVTLEPHNRQWLFALDMPATLPDNAQVNSEYQLLARRRIDEAYRYPMRSYPDYQLDPQVLAERARYLSLPANTSPRSRELVAELAAKTDSASELVEAVLDYFADQPFYYTREPPLLFDDPVDEFVFETRRGYCEHYASAFTVMMRQAEIPARVVTGYYGGEMNPLADYMIVRQSNAHAWSEVWLEGRGWVRIDPTSVIPPSRVELDADLASRQPEVRSQLDAQRSWLQKSLRQAGFVWDALDNRWQQWVIGYNRSQQNALLKALGLDDINWRTLIMLLFIGIGVALLVIAAVLFRPTPRSAPGNRAARLYRRFLRKLARRGWQKAPGETPARFCRRVAYQQPGVADAVTHITRHYLQLRYAPLNGDQYRRHLKSLRRAVRRFSL</sequence>
<dbReference type="PANTHER" id="PTHR42736:SF1">
    <property type="entry name" value="PROTEIN-GLUTAMINE GAMMA-GLUTAMYLTRANSFERASE"/>
    <property type="match status" value="1"/>
</dbReference>
<dbReference type="AlphaFoldDB" id="A0A4R8ITX5"/>
<feature type="transmembrane region" description="Helical" evidence="1">
    <location>
        <begin position="131"/>
        <end position="151"/>
    </location>
</feature>
<dbReference type="InterPro" id="IPR052901">
    <property type="entry name" value="Bact_TGase-like"/>
</dbReference>
<feature type="transmembrane region" description="Helical" evidence="1">
    <location>
        <begin position="554"/>
        <end position="574"/>
    </location>
</feature>
<name>A0A4R8ITX5_9GAMM</name>
<protein>
    <submittedName>
        <fullName evidence="3">Uncharacterized protein DUF4129</fullName>
    </submittedName>
</protein>
<feature type="transmembrane region" description="Helical" evidence="1">
    <location>
        <begin position="61"/>
        <end position="78"/>
    </location>
</feature>
<dbReference type="Proteomes" id="UP000294914">
    <property type="component" value="Unassembled WGS sequence"/>
</dbReference>
<dbReference type="OrthoDB" id="9804872at2"/>
<reference evidence="3 4" key="1">
    <citation type="submission" date="2019-03" db="EMBL/GenBank/DDBJ databases">
        <title>Genomic Encyclopedia of Type Strains, Phase IV (KMG-IV): sequencing the most valuable type-strain genomes for metagenomic binning, comparative biology and taxonomic classification.</title>
        <authorList>
            <person name="Goeker M."/>
        </authorList>
    </citation>
    <scope>NUCLEOTIDE SEQUENCE [LARGE SCALE GENOMIC DNA]</scope>
    <source>
        <strain evidence="3 4">DSM 16326</strain>
    </source>
</reference>
<dbReference type="InterPro" id="IPR038765">
    <property type="entry name" value="Papain-like_cys_pep_sf"/>
</dbReference>
<keyword evidence="1" id="KW-0472">Membrane</keyword>
<dbReference type="Gene3D" id="3.10.620.30">
    <property type="match status" value="1"/>
</dbReference>